<dbReference type="RefSeq" id="WP_073297998.1">
    <property type="nucleotide sequence ID" value="NZ_FQUF01000018.1"/>
</dbReference>
<sequence>MSKYRDVYSDIKRNILTNHYRAGTQLPTQEYFSEKYDISRITLKKALNLLENEGLIYSKQGSGTFVRNRIDTPSEEMLPLDLPVGVTHSHRDQKIKSKILHFDARLPNKKEQKELLLDQHSPVYEYKRVRIINNQVHSFEHSIMPVEVAPLNEDILMKSVYDYLGTEMNLQLTDARRIIYAAKADREISKALEVEEDEAIFVIEQVAYDQNGKAFELSKSAFKSEQTKFVLDVHISEH</sequence>
<dbReference type="PANTHER" id="PTHR44846">
    <property type="entry name" value="MANNOSYL-D-GLYCERATE TRANSPORT/METABOLISM SYSTEM REPRESSOR MNGR-RELATED"/>
    <property type="match status" value="1"/>
</dbReference>
<dbReference type="Pfam" id="PF00392">
    <property type="entry name" value="GntR"/>
    <property type="match status" value="1"/>
</dbReference>
<dbReference type="InterPro" id="IPR028978">
    <property type="entry name" value="Chorismate_lyase_/UTRA_dom_sf"/>
</dbReference>
<dbReference type="Proteomes" id="UP000184128">
    <property type="component" value="Unassembled WGS sequence"/>
</dbReference>
<evidence type="ECO:0000259" key="4">
    <source>
        <dbReference type="PROSITE" id="PS50949"/>
    </source>
</evidence>
<evidence type="ECO:0000313" key="6">
    <source>
        <dbReference type="Proteomes" id="UP000184128"/>
    </source>
</evidence>
<dbReference type="InterPro" id="IPR011663">
    <property type="entry name" value="UTRA"/>
</dbReference>
<keyword evidence="1" id="KW-0805">Transcription regulation</keyword>
<reference evidence="5 6" key="1">
    <citation type="submission" date="2016-11" db="EMBL/GenBank/DDBJ databases">
        <authorList>
            <person name="Jaros S."/>
            <person name="Januszkiewicz K."/>
            <person name="Wedrychowicz H."/>
        </authorList>
    </citation>
    <scope>NUCLEOTIDE SEQUENCE [LARGE SCALE GENOMIC DNA]</scope>
    <source>
        <strain evidence="5 6">DSM 15692</strain>
    </source>
</reference>
<dbReference type="SUPFAM" id="SSF46785">
    <property type="entry name" value="Winged helix' DNA-binding domain"/>
    <property type="match status" value="1"/>
</dbReference>
<dbReference type="InterPro" id="IPR036388">
    <property type="entry name" value="WH-like_DNA-bd_sf"/>
</dbReference>
<evidence type="ECO:0000313" key="5">
    <source>
        <dbReference type="EMBL" id="SHE86546.1"/>
    </source>
</evidence>
<organism evidence="5 6">
    <name type="scientific">Atopostipes suicloacalis DSM 15692</name>
    <dbReference type="NCBI Taxonomy" id="1121025"/>
    <lineage>
        <taxon>Bacteria</taxon>
        <taxon>Bacillati</taxon>
        <taxon>Bacillota</taxon>
        <taxon>Bacilli</taxon>
        <taxon>Lactobacillales</taxon>
        <taxon>Carnobacteriaceae</taxon>
        <taxon>Atopostipes</taxon>
    </lineage>
</organism>
<dbReference type="GO" id="GO:0003700">
    <property type="term" value="F:DNA-binding transcription factor activity"/>
    <property type="evidence" value="ECO:0007669"/>
    <property type="project" value="InterPro"/>
</dbReference>
<dbReference type="InterPro" id="IPR000524">
    <property type="entry name" value="Tscrpt_reg_HTH_GntR"/>
</dbReference>
<dbReference type="STRING" id="1121025.SAMN02745249_01311"/>
<dbReference type="OrthoDB" id="9815017at2"/>
<proteinExistence type="predicted"/>
<keyword evidence="6" id="KW-1185">Reference proteome</keyword>
<evidence type="ECO:0000256" key="3">
    <source>
        <dbReference type="ARBA" id="ARBA00023163"/>
    </source>
</evidence>
<dbReference type="InterPro" id="IPR050679">
    <property type="entry name" value="Bact_HTH_transcr_reg"/>
</dbReference>
<dbReference type="Pfam" id="PF07702">
    <property type="entry name" value="UTRA"/>
    <property type="match status" value="1"/>
</dbReference>
<dbReference type="PROSITE" id="PS50949">
    <property type="entry name" value="HTH_GNTR"/>
    <property type="match status" value="1"/>
</dbReference>
<gene>
    <name evidence="5" type="ORF">SAMN02745249_01311</name>
</gene>
<dbReference type="PRINTS" id="PR00035">
    <property type="entry name" value="HTHGNTR"/>
</dbReference>
<dbReference type="SMART" id="SM00345">
    <property type="entry name" value="HTH_GNTR"/>
    <property type="match status" value="1"/>
</dbReference>
<dbReference type="GO" id="GO:0003677">
    <property type="term" value="F:DNA binding"/>
    <property type="evidence" value="ECO:0007669"/>
    <property type="project" value="UniProtKB-KW"/>
</dbReference>
<dbReference type="CDD" id="cd07377">
    <property type="entry name" value="WHTH_GntR"/>
    <property type="match status" value="1"/>
</dbReference>
<dbReference type="SMART" id="SM00866">
    <property type="entry name" value="UTRA"/>
    <property type="match status" value="1"/>
</dbReference>
<name>A0A1M4WZ62_9LACT</name>
<dbReference type="Gene3D" id="1.10.10.10">
    <property type="entry name" value="Winged helix-like DNA-binding domain superfamily/Winged helix DNA-binding domain"/>
    <property type="match status" value="1"/>
</dbReference>
<keyword evidence="2" id="KW-0238">DNA-binding</keyword>
<accession>A0A1M4WZ62</accession>
<dbReference type="AlphaFoldDB" id="A0A1M4WZ62"/>
<dbReference type="InterPro" id="IPR036390">
    <property type="entry name" value="WH_DNA-bd_sf"/>
</dbReference>
<dbReference type="GO" id="GO:0045892">
    <property type="term" value="P:negative regulation of DNA-templated transcription"/>
    <property type="evidence" value="ECO:0007669"/>
    <property type="project" value="TreeGrafter"/>
</dbReference>
<dbReference type="Gene3D" id="3.40.1410.10">
    <property type="entry name" value="Chorismate lyase-like"/>
    <property type="match status" value="1"/>
</dbReference>
<dbReference type="SUPFAM" id="SSF64288">
    <property type="entry name" value="Chorismate lyase-like"/>
    <property type="match status" value="1"/>
</dbReference>
<evidence type="ECO:0000256" key="2">
    <source>
        <dbReference type="ARBA" id="ARBA00023125"/>
    </source>
</evidence>
<evidence type="ECO:0000256" key="1">
    <source>
        <dbReference type="ARBA" id="ARBA00023015"/>
    </source>
</evidence>
<keyword evidence="3" id="KW-0804">Transcription</keyword>
<dbReference type="EMBL" id="FQUF01000018">
    <property type="protein sequence ID" value="SHE86546.1"/>
    <property type="molecule type" value="Genomic_DNA"/>
</dbReference>
<dbReference type="PANTHER" id="PTHR44846:SF5">
    <property type="entry name" value="HTH-TYPE TRANSCRIPTIONAL REGULATOR GMUR"/>
    <property type="match status" value="1"/>
</dbReference>
<feature type="domain" description="HTH gntR-type" evidence="4">
    <location>
        <begin position="1"/>
        <end position="69"/>
    </location>
</feature>
<protein>
    <submittedName>
        <fullName evidence="5">GntR family transcriptional regulator</fullName>
    </submittedName>
</protein>